<evidence type="ECO:0000313" key="2">
    <source>
        <dbReference type="Proteomes" id="UP001058120"/>
    </source>
</evidence>
<evidence type="ECO:0000313" key="1">
    <source>
        <dbReference type="EMBL" id="UWX06195.1"/>
    </source>
</evidence>
<accession>A0ABY5Y1X7</accession>
<dbReference type="Proteomes" id="UP001058120">
    <property type="component" value="Chromosome"/>
</dbReference>
<dbReference type="InterPro" id="IPR054701">
    <property type="entry name" value="DVU0298-like"/>
</dbReference>
<gene>
    <name evidence="1" type="ORF">JBF11_02440</name>
</gene>
<reference evidence="1" key="1">
    <citation type="submission" date="2020-12" db="EMBL/GenBank/DDBJ databases">
        <title>Taurinivorans muris gen. nov., sp. nov., fundamental and realized metabolic niche of a ubiquitous sulfidogenic bacterium in the murine intestine.</title>
        <authorList>
            <person name="Ye H."/>
            <person name="Hanson B.T."/>
            <person name="Loy A."/>
        </authorList>
    </citation>
    <scope>NUCLEOTIDE SEQUENCE</scope>
    <source>
        <strain evidence="1">LT0009</strain>
    </source>
</reference>
<dbReference type="SUPFAM" id="SSF48371">
    <property type="entry name" value="ARM repeat"/>
    <property type="match status" value="1"/>
</dbReference>
<proteinExistence type="predicted"/>
<dbReference type="EMBL" id="CP065938">
    <property type="protein sequence ID" value="UWX06195.1"/>
    <property type="molecule type" value="Genomic_DNA"/>
</dbReference>
<dbReference type="NCBIfam" id="NF045662">
    <property type="entry name" value="DVU0298_fam"/>
    <property type="match status" value="1"/>
</dbReference>
<dbReference type="RefSeq" id="WP_334315797.1">
    <property type="nucleotide sequence ID" value="NZ_CP065938.1"/>
</dbReference>
<sequence length="187" mass="21400">MSTFRTNKKLIRTWFENNIIDDTNYLPPELMEVPEMEVINALFACLPQEKNIADKAALAIGISIAKLFEKDKEQAQICMRRFMWHMNEESGNIGWGIPLAFAQSLAHSEKLAKIYGNVLISYIHDKEGDSNFCDHAPLRLTCYEAVGIFAKAMPEYKEKIISIIENQKEDDIACQSISQKILQELKQ</sequence>
<dbReference type="InterPro" id="IPR016024">
    <property type="entry name" value="ARM-type_fold"/>
</dbReference>
<name>A0ABY5Y1X7_9BACT</name>
<keyword evidence="2" id="KW-1185">Reference proteome</keyword>
<protein>
    <submittedName>
        <fullName evidence="1">Uncharacterized protein</fullName>
    </submittedName>
</protein>
<organism evidence="1 2">
    <name type="scientific">Taurinivorans muris</name>
    <dbReference type="NCBI Taxonomy" id="2787751"/>
    <lineage>
        <taxon>Bacteria</taxon>
        <taxon>Pseudomonadati</taxon>
        <taxon>Thermodesulfobacteriota</taxon>
        <taxon>Desulfovibrionia</taxon>
        <taxon>Desulfovibrionales</taxon>
        <taxon>Desulfovibrionaceae</taxon>
        <taxon>Taurinivorans</taxon>
    </lineage>
</organism>